<dbReference type="CDD" id="cd02012">
    <property type="entry name" value="TPP_TK"/>
    <property type="match status" value="1"/>
</dbReference>
<name>A0A1F7IQT4_9BACT</name>
<keyword evidence="12" id="KW-0786">Thiamine pyrophosphate</keyword>
<evidence type="ECO:0000256" key="4">
    <source>
        <dbReference type="ARBA" id="ARBA00001964"/>
    </source>
</evidence>
<evidence type="ECO:0000256" key="6">
    <source>
        <dbReference type="ARBA" id="ARBA00011738"/>
    </source>
</evidence>
<keyword evidence="8" id="KW-0808">Transferase</keyword>
<evidence type="ECO:0000313" key="16">
    <source>
        <dbReference type="Proteomes" id="UP000178040"/>
    </source>
</evidence>
<dbReference type="GO" id="GO:0004802">
    <property type="term" value="F:transketolase activity"/>
    <property type="evidence" value="ECO:0007669"/>
    <property type="project" value="TreeGrafter"/>
</dbReference>
<dbReference type="InterPro" id="IPR020826">
    <property type="entry name" value="Transketolase_BS"/>
</dbReference>
<dbReference type="EMBL" id="MGAI01000002">
    <property type="protein sequence ID" value="OGK45720.1"/>
    <property type="molecule type" value="Genomic_DNA"/>
</dbReference>
<comment type="cofactor">
    <cofactor evidence="1">
        <name>Ca(2+)</name>
        <dbReference type="ChEBI" id="CHEBI:29108"/>
    </cofactor>
</comment>
<protein>
    <recommendedName>
        <fullName evidence="7">Transketolase</fullName>
    </recommendedName>
</protein>
<dbReference type="GO" id="GO:0046872">
    <property type="term" value="F:metal ion binding"/>
    <property type="evidence" value="ECO:0007669"/>
    <property type="project" value="UniProtKB-KW"/>
</dbReference>
<dbReference type="Pfam" id="PF02779">
    <property type="entry name" value="Transket_pyr"/>
    <property type="match status" value="1"/>
</dbReference>
<dbReference type="InterPro" id="IPR005474">
    <property type="entry name" value="Transketolase_N"/>
</dbReference>
<dbReference type="PROSITE" id="PS00801">
    <property type="entry name" value="TRANSKETOLASE_1"/>
    <property type="match status" value="1"/>
</dbReference>
<evidence type="ECO:0000256" key="13">
    <source>
        <dbReference type="SAM" id="MobiDB-lite"/>
    </source>
</evidence>
<dbReference type="Pfam" id="PF00456">
    <property type="entry name" value="Transketolase_N"/>
    <property type="match status" value="1"/>
</dbReference>
<dbReference type="InterPro" id="IPR051424">
    <property type="entry name" value="Transketolase-like"/>
</dbReference>
<dbReference type="PANTHER" id="PTHR43195">
    <property type="entry name" value="TRANSKETOLASE"/>
    <property type="match status" value="1"/>
</dbReference>
<dbReference type="Pfam" id="PF02780">
    <property type="entry name" value="Transketolase_C"/>
    <property type="match status" value="1"/>
</dbReference>
<keyword evidence="10" id="KW-0106">Calcium</keyword>
<dbReference type="SMART" id="SM00861">
    <property type="entry name" value="Transket_pyr"/>
    <property type="match status" value="1"/>
</dbReference>
<evidence type="ECO:0000256" key="7">
    <source>
        <dbReference type="ARBA" id="ARBA00016662"/>
    </source>
</evidence>
<dbReference type="PROSITE" id="PS00802">
    <property type="entry name" value="TRANSKETOLASE_2"/>
    <property type="match status" value="1"/>
</dbReference>
<sequence>MQNKELLEKLCRLIRYDILTSTSTAGSGHLTTSLSAVELMAVLFFAKTELGESFFRYDLKNPSNLANDKIIFSKGHASPLLYSLFHAAGAVSNEELLTLRKFNSKLEGHPTPRFPFVDVATGSLGQGLSIGLGMALGLKLRIKNSELKIKREPKVWVLLGDSEMAEGQVWEALGIAAFYKLNNLIGIIDVNRLGQRGETMLGWDLETYKKRIEAFGWEVVIVEDGHNIETVYSAFRKILSSKPYTLTPKVIIAKTVKGKGVSFLENKEGWHGKVLDEKQLKVALDELGEIDFKVRGNILLPNFQFPISPSTSSGSRAKSRDNFQSNPKSKIQNEKKLQFNNYKLGDLVSTRQAFGDALVKIGKTNPDVVVLDAEVSNSTFSQKFKEVFPQRFFEMFIAEQNMVSTALGLAKIGFKPFVSTFSAFLNRAFDQVRIAQYSEGNLKMVGSHAGVFVGPDGPSQEGLEDISLMRSILESIVLHPCDAVSTYKLTLLLQEVLGIVYLRTMRDPLPVIYDLNEELRIGGSKILRQSEADKLAIVAAGVTVHEALKAYDLLLKEKINVCVVDAYSIKPLDQKTIFSIGKKLKNIIVIEDHYPFGGLGDAVLSALSQKSEIRNPSFDFRSGRPEFIERANSETVNNMQNSKFPSINFEHLCVRKIPRSGQPGELLRYEEIDARAIVKKIKEML</sequence>
<evidence type="ECO:0000313" key="15">
    <source>
        <dbReference type="EMBL" id="OGK45720.1"/>
    </source>
</evidence>
<dbReference type="GO" id="GO:0005737">
    <property type="term" value="C:cytoplasm"/>
    <property type="evidence" value="ECO:0007669"/>
    <property type="project" value="UniProtKB-ARBA"/>
</dbReference>
<dbReference type="NCBIfam" id="NF004559">
    <property type="entry name" value="PRK05899.2-5"/>
    <property type="match status" value="1"/>
</dbReference>
<dbReference type="Proteomes" id="UP000178040">
    <property type="component" value="Unassembled WGS sequence"/>
</dbReference>
<comment type="subunit">
    <text evidence="6">Homodimer.</text>
</comment>
<dbReference type="GO" id="GO:0019682">
    <property type="term" value="P:glyceraldehyde-3-phosphate metabolic process"/>
    <property type="evidence" value="ECO:0007669"/>
    <property type="project" value="UniProtKB-ARBA"/>
</dbReference>
<evidence type="ECO:0000256" key="1">
    <source>
        <dbReference type="ARBA" id="ARBA00001913"/>
    </source>
</evidence>
<comment type="similarity">
    <text evidence="5">Belongs to the transketolase family.</text>
</comment>
<dbReference type="InterPro" id="IPR009014">
    <property type="entry name" value="Transketo_C/PFOR_II"/>
</dbReference>
<dbReference type="SUPFAM" id="SSF52518">
    <property type="entry name" value="Thiamin diphosphate-binding fold (THDP-binding)"/>
    <property type="match status" value="2"/>
</dbReference>
<organism evidence="15 16">
    <name type="scientific">Candidatus Roizmanbacteria bacterium RIFCSPLOWO2_01_FULL_37_16</name>
    <dbReference type="NCBI Taxonomy" id="1802058"/>
    <lineage>
        <taxon>Bacteria</taxon>
        <taxon>Candidatus Roizmaniibacteriota</taxon>
    </lineage>
</organism>
<evidence type="ECO:0000256" key="2">
    <source>
        <dbReference type="ARBA" id="ARBA00001936"/>
    </source>
</evidence>
<dbReference type="InterPro" id="IPR049557">
    <property type="entry name" value="Transketolase_CS"/>
</dbReference>
<evidence type="ECO:0000259" key="14">
    <source>
        <dbReference type="SMART" id="SM00861"/>
    </source>
</evidence>
<comment type="cofactor">
    <cofactor evidence="3">
        <name>Mg(2+)</name>
        <dbReference type="ChEBI" id="CHEBI:18420"/>
    </cofactor>
</comment>
<dbReference type="PANTHER" id="PTHR43195:SF1">
    <property type="entry name" value="FI06132P-RELATED"/>
    <property type="match status" value="1"/>
</dbReference>
<evidence type="ECO:0000256" key="10">
    <source>
        <dbReference type="ARBA" id="ARBA00022837"/>
    </source>
</evidence>
<accession>A0A1F7IQT4</accession>
<evidence type="ECO:0000256" key="12">
    <source>
        <dbReference type="ARBA" id="ARBA00023052"/>
    </source>
</evidence>
<dbReference type="InterPro" id="IPR033248">
    <property type="entry name" value="Transketolase_C"/>
</dbReference>
<dbReference type="Gene3D" id="3.40.50.920">
    <property type="match status" value="1"/>
</dbReference>
<keyword evidence="9" id="KW-0479">Metal-binding</keyword>
<evidence type="ECO:0000256" key="9">
    <source>
        <dbReference type="ARBA" id="ARBA00022723"/>
    </source>
</evidence>
<dbReference type="Gene3D" id="3.40.50.970">
    <property type="match status" value="2"/>
</dbReference>
<gene>
    <name evidence="15" type="ORF">A3B40_05580</name>
</gene>
<comment type="cofactor">
    <cofactor evidence="4">
        <name>thiamine diphosphate</name>
        <dbReference type="ChEBI" id="CHEBI:58937"/>
    </cofactor>
</comment>
<evidence type="ECO:0000256" key="8">
    <source>
        <dbReference type="ARBA" id="ARBA00022679"/>
    </source>
</evidence>
<comment type="caution">
    <text evidence="15">The sequence shown here is derived from an EMBL/GenBank/DDBJ whole genome shotgun (WGS) entry which is preliminary data.</text>
</comment>
<keyword evidence="11" id="KW-0460">Magnesium</keyword>
<reference evidence="15 16" key="1">
    <citation type="journal article" date="2016" name="Nat. Commun.">
        <title>Thousands of microbial genomes shed light on interconnected biogeochemical processes in an aquifer system.</title>
        <authorList>
            <person name="Anantharaman K."/>
            <person name="Brown C.T."/>
            <person name="Hug L.A."/>
            <person name="Sharon I."/>
            <person name="Castelle C.J."/>
            <person name="Probst A.J."/>
            <person name="Thomas B.C."/>
            <person name="Singh A."/>
            <person name="Wilkins M.J."/>
            <person name="Karaoz U."/>
            <person name="Brodie E.L."/>
            <person name="Williams K.H."/>
            <person name="Hubbard S.S."/>
            <person name="Banfield J.F."/>
        </authorList>
    </citation>
    <scope>NUCLEOTIDE SEQUENCE [LARGE SCALE GENOMIC DNA]</scope>
</reference>
<evidence type="ECO:0000256" key="3">
    <source>
        <dbReference type="ARBA" id="ARBA00001946"/>
    </source>
</evidence>
<evidence type="ECO:0000256" key="11">
    <source>
        <dbReference type="ARBA" id="ARBA00022842"/>
    </source>
</evidence>
<dbReference type="FunFam" id="3.40.50.970:FF:000129">
    <property type="entry name" value="Transketolase"/>
    <property type="match status" value="1"/>
</dbReference>
<dbReference type="InterPro" id="IPR029061">
    <property type="entry name" value="THDP-binding"/>
</dbReference>
<comment type="cofactor">
    <cofactor evidence="2">
        <name>Mn(2+)</name>
        <dbReference type="ChEBI" id="CHEBI:29035"/>
    </cofactor>
</comment>
<proteinExistence type="inferred from homology"/>
<dbReference type="InterPro" id="IPR005475">
    <property type="entry name" value="Transketolase-like_Pyr-bd"/>
</dbReference>
<feature type="domain" description="Transketolase-like pyrimidine-binding" evidence="14">
    <location>
        <begin position="348"/>
        <end position="511"/>
    </location>
</feature>
<feature type="region of interest" description="Disordered" evidence="13">
    <location>
        <begin position="309"/>
        <end position="330"/>
    </location>
</feature>
<dbReference type="AlphaFoldDB" id="A0A1F7IQT4"/>
<dbReference type="SUPFAM" id="SSF52922">
    <property type="entry name" value="TK C-terminal domain-like"/>
    <property type="match status" value="1"/>
</dbReference>
<dbReference type="CDD" id="cd07033">
    <property type="entry name" value="TPP_PYR_DXS_TK_like"/>
    <property type="match status" value="1"/>
</dbReference>
<dbReference type="GO" id="GO:0030976">
    <property type="term" value="F:thiamine pyrophosphate binding"/>
    <property type="evidence" value="ECO:0007669"/>
    <property type="project" value="TreeGrafter"/>
</dbReference>
<evidence type="ECO:0000256" key="5">
    <source>
        <dbReference type="ARBA" id="ARBA00007131"/>
    </source>
</evidence>